<gene>
    <name evidence="1" type="ORF">HNQ97_005720</name>
</gene>
<accession>A0ABR6CF70</accession>
<keyword evidence="2" id="KW-1185">Reference proteome</keyword>
<dbReference type="EMBL" id="JACJHZ010000038">
    <property type="protein sequence ID" value="MBA9023692.1"/>
    <property type="molecule type" value="Genomic_DNA"/>
</dbReference>
<protein>
    <submittedName>
        <fullName evidence="1">Uncharacterized protein</fullName>
    </submittedName>
</protein>
<name>A0ABR6CF70_9HYPH</name>
<evidence type="ECO:0000313" key="2">
    <source>
        <dbReference type="Proteomes" id="UP000587524"/>
    </source>
</evidence>
<dbReference type="Proteomes" id="UP000587524">
    <property type="component" value="Unassembled WGS sequence"/>
</dbReference>
<proteinExistence type="predicted"/>
<organism evidence="1 2">
    <name type="scientific">Aminobacter ciceronei</name>
    <dbReference type="NCBI Taxonomy" id="150723"/>
    <lineage>
        <taxon>Bacteria</taxon>
        <taxon>Pseudomonadati</taxon>
        <taxon>Pseudomonadota</taxon>
        <taxon>Alphaproteobacteria</taxon>
        <taxon>Hyphomicrobiales</taxon>
        <taxon>Phyllobacteriaceae</taxon>
        <taxon>Aminobacter</taxon>
    </lineage>
</organism>
<sequence>MELTHASQIAELLNEQNQLAIKYDTRRVLDLQKSI</sequence>
<reference evidence="1 2" key="1">
    <citation type="submission" date="2020-08" db="EMBL/GenBank/DDBJ databases">
        <title>Genomic Encyclopedia of Type Strains, Phase IV (KMG-IV): sequencing the most valuable type-strain genomes for metagenomic binning, comparative biology and taxonomic classification.</title>
        <authorList>
            <person name="Goeker M."/>
        </authorList>
    </citation>
    <scope>NUCLEOTIDE SEQUENCE [LARGE SCALE GENOMIC DNA]</scope>
    <source>
        <strain evidence="1 2">DSM 17455</strain>
    </source>
</reference>
<evidence type="ECO:0000313" key="1">
    <source>
        <dbReference type="EMBL" id="MBA9023692.1"/>
    </source>
</evidence>
<comment type="caution">
    <text evidence="1">The sequence shown here is derived from an EMBL/GenBank/DDBJ whole genome shotgun (WGS) entry which is preliminary data.</text>
</comment>